<dbReference type="EMBL" id="LDSL01000033">
    <property type="protein sequence ID" value="KTT25633.1"/>
    <property type="molecule type" value="Genomic_DNA"/>
</dbReference>
<dbReference type="PANTHER" id="PTHR13061:SF29">
    <property type="entry name" value="GAMMA CARBONIC ANHYDRASE-LIKE 1, MITOCHONDRIAL-RELATED"/>
    <property type="match status" value="1"/>
</dbReference>
<dbReference type="AlphaFoldDB" id="A0A147H7D4"/>
<dbReference type="Proteomes" id="UP000072741">
    <property type="component" value="Unassembled WGS sequence"/>
</dbReference>
<dbReference type="SUPFAM" id="SSF51161">
    <property type="entry name" value="Trimeric LpxA-like enzymes"/>
    <property type="match status" value="1"/>
</dbReference>
<name>A0A147H7D4_9BURK</name>
<comment type="caution">
    <text evidence="1">The sequence shown here is derived from an EMBL/GenBank/DDBJ whole genome shotgun (WGS) entry which is preliminary data.</text>
</comment>
<evidence type="ECO:0000313" key="2">
    <source>
        <dbReference type="Proteomes" id="UP000072741"/>
    </source>
</evidence>
<proteinExistence type="predicted"/>
<reference evidence="1 2" key="1">
    <citation type="journal article" date="2016" name="Front. Microbiol.">
        <title>Genomic Resource of Rice Seed Associated Bacteria.</title>
        <authorList>
            <person name="Midha S."/>
            <person name="Bansal K."/>
            <person name="Sharma S."/>
            <person name="Kumar N."/>
            <person name="Patil P.P."/>
            <person name="Chaudhry V."/>
            <person name="Patil P.B."/>
        </authorList>
    </citation>
    <scope>NUCLEOTIDE SEQUENCE [LARGE SCALE GENOMIC DNA]</scope>
    <source>
        <strain evidence="1 2">NS331</strain>
    </source>
</reference>
<keyword evidence="2" id="KW-1185">Reference proteome</keyword>
<evidence type="ECO:0000313" key="1">
    <source>
        <dbReference type="EMBL" id="KTT25633.1"/>
    </source>
</evidence>
<protein>
    <submittedName>
        <fullName evidence="1">Transferase</fullName>
    </submittedName>
</protein>
<keyword evidence="1" id="KW-0808">Transferase</keyword>
<dbReference type="OrthoDB" id="9803036at2"/>
<dbReference type="PATRIC" id="fig|433924.3.peg.2813"/>
<organism evidence="1 2">
    <name type="scientific">Pseudacidovorax intermedius</name>
    <dbReference type="NCBI Taxonomy" id="433924"/>
    <lineage>
        <taxon>Bacteria</taxon>
        <taxon>Pseudomonadati</taxon>
        <taxon>Pseudomonadota</taxon>
        <taxon>Betaproteobacteria</taxon>
        <taxon>Burkholderiales</taxon>
        <taxon>Comamonadaceae</taxon>
        <taxon>Pseudacidovorax</taxon>
    </lineage>
</organism>
<dbReference type="PANTHER" id="PTHR13061">
    <property type="entry name" value="DYNACTIN SUBUNIT P25"/>
    <property type="match status" value="1"/>
</dbReference>
<dbReference type="Gene3D" id="2.160.10.10">
    <property type="entry name" value="Hexapeptide repeat proteins"/>
    <property type="match status" value="1"/>
</dbReference>
<dbReference type="RefSeq" id="WP_058640859.1">
    <property type="nucleotide sequence ID" value="NZ_LDSL01000033.1"/>
</dbReference>
<dbReference type="InterPro" id="IPR050484">
    <property type="entry name" value="Transf_Hexapept/Carb_Anhydrase"/>
</dbReference>
<dbReference type="InterPro" id="IPR011004">
    <property type="entry name" value="Trimer_LpxA-like_sf"/>
</dbReference>
<gene>
    <name evidence="1" type="ORF">NS331_04750</name>
</gene>
<accession>A0A147H7D4</accession>
<dbReference type="GO" id="GO:0016740">
    <property type="term" value="F:transferase activity"/>
    <property type="evidence" value="ECO:0007669"/>
    <property type="project" value="UniProtKB-KW"/>
</dbReference>
<sequence>MLLQSNGRTPVVDPTCRVASTAVISGDVEIGPNCSVGHGAVIVSEGGPIRIGAHCVVMDTAVIRGVPNQTMRLGDHVLVGPRAYLVGCTVEDEVFIATGASVFNGAVLGRGSEVRINAVVHLRTQLEPHATVPIGWVAVGAPARILPPGDHEDIWAVQKPLDFPKYVFNVERPAPGESMMQQVMPRYAQALQRMHADDRAVS</sequence>